<feature type="domain" description="C-type lectin" evidence="3">
    <location>
        <begin position="20"/>
        <end position="134"/>
    </location>
</feature>
<dbReference type="GeneID" id="102825631"/>
<keyword evidence="2" id="KW-0732">Signal</keyword>
<dbReference type="OrthoDB" id="6369810at2759"/>
<evidence type="ECO:0000259" key="3">
    <source>
        <dbReference type="PROSITE" id="PS50041"/>
    </source>
</evidence>
<proteinExistence type="predicted"/>
<organism evidence="4 5">
    <name type="scientific">Chrysochloris asiatica</name>
    <name type="common">Cape golden mole</name>
    <dbReference type="NCBI Taxonomy" id="185453"/>
    <lineage>
        <taxon>Eukaryota</taxon>
        <taxon>Metazoa</taxon>
        <taxon>Chordata</taxon>
        <taxon>Craniata</taxon>
        <taxon>Vertebrata</taxon>
        <taxon>Euteleostomi</taxon>
        <taxon>Mammalia</taxon>
        <taxon>Eutheria</taxon>
        <taxon>Afrotheria</taxon>
        <taxon>Chrysochloridae</taxon>
        <taxon>Chrysochlorinae</taxon>
        <taxon>Chrysochloris</taxon>
    </lineage>
</organism>
<feature type="signal peptide" evidence="2">
    <location>
        <begin position="1"/>
        <end position="21"/>
    </location>
</feature>
<gene>
    <name evidence="5" type="primary">LOC102825631</name>
</gene>
<dbReference type="Proteomes" id="UP000504623">
    <property type="component" value="Unplaced"/>
</dbReference>
<dbReference type="PROSITE" id="PS50041">
    <property type="entry name" value="C_TYPE_LECTIN_2"/>
    <property type="match status" value="2"/>
</dbReference>
<feature type="compositionally biased region" description="Polar residues" evidence="1">
    <location>
        <begin position="320"/>
        <end position="330"/>
    </location>
</feature>
<accession>A0A9B0WRB1</accession>
<dbReference type="SUPFAM" id="SSF56436">
    <property type="entry name" value="C-type lectin-like"/>
    <property type="match status" value="2"/>
</dbReference>
<dbReference type="PANTHER" id="PTHR45784">
    <property type="entry name" value="C-TYPE LECTIN DOMAIN FAMILY 20 MEMBER A-RELATED"/>
    <property type="match status" value="1"/>
</dbReference>
<evidence type="ECO:0000313" key="5">
    <source>
        <dbReference type="RefSeq" id="XP_006867164.1"/>
    </source>
</evidence>
<evidence type="ECO:0000256" key="1">
    <source>
        <dbReference type="SAM" id="MobiDB-lite"/>
    </source>
</evidence>
<dbReference type="PANTHER" id="PTHR45784:SF5">
    <property type="entry name" value="C-TYPE LECTIN DOMAIN FAMILY 20 MEMBER A-RELATED"/>
    <property type="match status" value="1"/>
</dbReference>
<keyword evidence="4" id="KW-1185">Reference proteome</keyword>
<dbReference type="SMART" id="SM00034">
    <property type="entry name" value="CLECT"/>
    <property type="match status" value="2"/>
</dbReference>
<dbReference type="InterPro" id="IPR016187">
    <property type="entry name" value="CTDL_fold"/>
</dbReference>
<protein>
    <submittedName>
        <fullName evidence="5">Uncharacterized protein LOC102825631</fullName>
    </submittedName>
</protein>
<dbReference type="Gene3D" id="3.10.100.10">
    <property type="entry name" value="Mannose-Binding Protein A, subunit A"/>
    <property type="match status" value="2"/>
</dbReference>
<dbReference type="InterPro" id="IPR016186">
    <property type="entry name" value="C-type_lectin-like/link_sf"/>
</dbReference>
<feature type="chain" id="PRO_5039512851" evidence="2">
    <location>
        <begin position="22"/>
        <end position="330"/>
    </location>
</feature>
<feature type="region of interest" description="Disordered" evidence="1">
    <location>
        <begin position="307"/>
        <end position="330"/>
    </location>
</feature>
<name>A0A9B0WRB1_CHRAS</name>
<evidence type="ECO:0000313" key="4">
    <source>
        <dbReference type="Proteomes" id="UP000504623"/>
    </source>
</evidence>
<dbReference type="Pfam" id="PF00059">
    <property type="entry name" value="Lectin_C"/>
    <property type="match status" value="2"/>
</dbReference>
<sequence length="330" mass="37059">MPPRGLLFFLSIAALQLVSRSDKTFSRVEEQLSWQDALKHCRLNYTDLADLQSMNSLSALTTIYSFLTTTDAWIGLFFDSAINGLSWSSGSLFSDPGWIQLPAFRKGICATISFIVGPVITPSSCTEKKPFLCYYDPDVGHRMSLTASPRLTTALKSAEVQIGQQTFTWFEQRMTWSSALLYCRRHHTDLADLQKVIGEADRETLRSITKETEAWIGLYFNAASRSLSWTSDLGTSIPSWLQVPTFGTGLCAGLRTYADFPPRVYSVICSFLQPFICFYGQDPVGHRPERILRLHFPDYASTEPRWSCIPGQPQSPPGSDQNSSRLFEPC</sequence>
<reference evidence="5" key="1">
    <citation type="submission" date="2025-08" db="UniProtKB">
        <authorList>
            <consortium name="RefSeq"/>
        </authorList>
    </citation>
    <scope>IDENTIFICATION</scope>
    <source>
        <tissue evidence="5">Spleen</tissue>
    </source>
</reference>
<evidence type="ECO:0000256" key="2">
    <source>
        <dbReference type="SAM" id="SignalP"/>
    </source>
</evidence>
<dbReference type="InterPro" id="IPR001304">
    <property type="entry name" value="C-type_lectin-like"/>
</dbReference>
<feature type="domain" description="C-type lectin" evidence="3">
    <location>
        <begin position="162"/>
        <end position="278"/>
    </location>
</feature>
<dbReference type="RefSeq" id="XP_006867164.1">
    <property type="nucleotide sequence ID" value="XM_006867102.1"/>
</dbReference>
<dbReference type="AlphaFoldDB" id="A0A9B0WRB1"/>